<evidence type="ECO:0000313" key="2">
    <source>
        <dbReference type="Proteomes" id="UP000466906"/>
    </source>
</evidence>
<dbReference type="Proteomes" id="UP000466906">
    <property type="component" value="Chromosome"/>
</dbReference>
<accession>A0A6N4UZ12</accession>
<organism evidence="1 2">
    <name type="scientific">Mycolicibacterium alvei</name>
    <dbReference type="NCBI Taxonomy" id="67081"/>
    <lineage>
        <taxon>Bacteria</taxon>
        <taxon>Bacillati</taxon>
        <taxon>Actinomycetota</taxon>
        <taxon>Actinomycetes</taxon>
        <taxon>Mycobacteriales</taxon>
        <taxon>Mycobacteriaceae</taxon>
        <taxon>Mycolicibacterium</taxon>
    </lineage>
</organism>
<evidence type="ECO:0000313" key="1">
    <source>
        <dbReference type="EMBL" id="BBX28652.1"/>
    </source>
</evidence>
<name>A0A6N4UZ12_9MYCO</name>
<keyword evidence="2" id="KW-1185">Reference proteome</keyword>
<protein>
    <submittedName>
        <fullName evidence="1">Uncharacterized protein</fullName>
    </submittedName>
</protein>
<sequence>MNETTEAGPLWRVGYHAAPLEFTPLDMYAFNHRFDDIAELHRFRTMYFADFQETCLREVLTDFRPNLAARQRHIKRYGPEAADDIPTESVTAKWRREIVLASAILELHGELVDLFDPATRQTLEDRHQSLLVAHEMEHLDLHEITAKRRIVTQTIAGDLFERGAAGVQFRLALMAAHASRCSSTGARRGRSATS</sequence>
<gene>
    <name evidence="1" type="ORF">MALV_37770</name>
</gene>
<dbReference type="EMBL" id="AP022565">
    <property type="protein sequence ID" value="BBX28652.1"/>
    <property type="molecule type" value="Genomic_DNA"/>
</dbReference>
<proteinExistence type="predicted"/>
<reference evidence="1 2" key="1">
    <citation type="journal article" date="2019" name="Emerg. Microbes Infect.">
        <title>Comprehensive subspecies identification of 175 nontuberculous mycobacteria species based on 7547 genomic profiles.</title>
        <authorList>
            <person name="Matsumoto Y."/>
            <person name="Kinjo T."/>
            <person name="Motooka D."/>
            <person name="Nabeya D."/>
            <person name="Jung N."/>
            <person name="Uechi K."/>
            <person name="Horii T."/>
            <person name="Iida T."/>
            <person name="Fujita J."/>
            <person name="Nakamura S."/>
        </authorList>
    </citation>
    <scope>NUCLEOTIDE SEQUENCE [LARGE SCALE GENOMIC DNA]</scope>
    <source>
        <strain evidence="1 2">JCM 12272</strain>
    </source>
</reference>
<dbReference type="AlphaFoldDB" id="A0A6N4UZ12"/>
<dbReference type="KEGG" id="malv:MALV_37770"/>